<evidence type="ECO:0000313" key="1">
    <source>
        <dbReference type="EMBL" id="ELU37170.1"/>
    </source>
</evidence>
<proteinExistence type="predicted"/>
<gene>
    <name evidence="1" type="ORF">AG1IA_08804</name>
</gene>
<dbReference type="HOGENOM" id="CLU_2943428_0_0_1"/>
<name>L8WGV9_THACA</name>
<dbReference type="Proteomes" id="UP000011668">
    <property type="component" value="Unassembled WGS sequence"/>
</dbReference>
<protein>
    <submittedName>
        <fullName evidence="1">Uncharacterized protein</fullName>
    </submittedName>
</protein>
<keyword evidence="2" id="KW-1185">Reference proteome</keyword>
<comment type="caution">
    <text evidence="1">The sequence shown here is derived from an EMBL/GenBank/DDBJ whole genome shotgun (WGS) entry which is preliminary data.</text>
</comment>
<sequence length="60" mass="7162">MLRRWVKGPESDRRCLDLGSEDERFSDVPCERERLWAWRGGWPGPCTSSWNRVWVLGERV</sequence>
<evidence type="ECO:0000313" key="2">
    <source>
        <dbReference type="Proteomes" id="UP000011668"/>
    </source>
</evidence>
<reference evidence="1 2" key="1">
    <citation type="journal article" date="2013" name="Nat. Commun.">
        <title>The evolution and pathogenic mechanisms of the rice sheath blight pathogen.</title>
        <authorList>
            <person name="Zheng A."/>
            <person name="Lin R."/>
            <person name="Xu L."/>
            <person name="Qin P."/>
            <person name="Tang C."/>
            <person name="Ai P."/>
            <person name="Zhang D."/>
            <person name="Liu Y."/>
            <person name="Sun Z."/>
            <person name="Feng H."/>
            <person name="Wang Y."/>
            <person name="Chen Y."/>
            <person name="Liang X."/>
            <person name="Fu R."/>
            <person name="Li Q."/>
            <person name="Zhang J."/>
            <person name="Yu X."/>
            <person name="Xie Z."/>
            <person name="Ding L."/>
            <person name="Guan P."/>
            <person name="Tang J."/>
            <person name="Liang Y."/>
            <person name="Wang S."/>
            <person name="Deng Q."/>
            <person name="Li S."/>
            <person name="Zhu J."/>
            <person name="Wang L."/>
            <person name="Liu H."/>
            <person name="Li P."/>
        </authorList>
    </citation>
    <scope>NUCLEOTIDE SEQUENCE [LARGE SCALE GENOMIC DNA]</scope>
    <source>
        <strain evidence="2">AG-1 IA</strain>
    </source>
</reference>
<dbReference type="EMBL" id="AFRT01002831">
    <property type="protein sequence ID" value="ELU37170.1"/>
    <property type="molecule type" value="Genomic_DNA"/>
</dbReference>
<organism evidence="1 2">
    <name type="scientific">Thanatephorus cucumeris (strain AG1-IA)</name>
    <name type="common">Rice sheath blight fungus</name>
    <name type="synonym">Rhizoctonia solani</name>
    <dbReference type="NCBI Taxonomy" id="983506"/>
    <lineage>
        <taxon>Eukaryota</taxon>
        <taxon>Fungi</taxon>
        <taxon>Dikarya</taxon>
        <taxon>Basidiomycota</taxon>
        <taxon>Agaricomycotina</taxon>
        <taxon>Agaricomycetes</taxon>
        <taxon>Cantharellales</taxon>
        <taxon>Ceratobasidiaceae</taxon>
        <taxon>Rhizoctonia</taxon>
        <taxon>Rhizoctonia solani AG-1</taxon>
    </lineage>
</organism>
<accession>L8WGV9</accession>
<dbReference type="AlphaFoldDB" id="L8WGV9"/>